<gene>
    <name evidence="1" type="ORF">M3215_03025</name>
</gene>
<protein>
    <submittedName>
        <fullName evidence="1">Uncharacterized protein</fullName>
    </submittedName>
</protein>
<evidence type="ECO:0000313" key="1">
    <source>
        <dbReference type="EMBL" id="MCM3734818.1"/>
    </source>
</evidence>
<proteinExistence type="predicted"/>
<organism evidence="1 2">
    <name type="scientific">Bacillus cytotoxicus</name>
    <dbReference type="NCBI Taxonomy" id="580165"/>
    <lineage>
        <taxon>Bacteria</taxon>
        <taxon>Bacillati</taxon>
        <taxon>Bacillota</taxon>
        <taxon>Bacilli</taxon>
        <taxon>Bacillales</taxon>
        <taxon>Bacillaceae</taxon>
        <taxon>Bacillus</taxon>
        <taxon>Bacillus cereus group</taxon>
    </lineage>
</organism>
<evidence type="ECO:0000313" key="2">
    <source>
        <dbReference type="Proteomes" id="UP001202289"/>
    </source>
</evidence>
<dbReference type="EMBL" id="JAMBOP010000002">
    <property type="protein sequence ID" value="MCM3734818.1"/>
    <property type="molecule type" value="Genomic_DNA"/>
</dbReference>
<dbReference type="Proteomes" id="UP001202289">
    <property type="component" value="Unassembled WGS sequence"/>
</dbReference>
<reference evidence="1" key="1">
    <citation type="submission" date="2022-05" db="EMBL/GenBank/DDBJ databases">
        <title>Comparative Genomics of Spacecraft Associated Microbes.</title>
        <authorList>
            <person name="Tran M.T."/>
            <person name="Wright A."/>
            <person name="Seuylemezian A."/>
            <person name="Eisen J."/>
            <person name="Coil D."/>
        </authorList>
    </citation>
    <scope>NUCLEOTIDE SEQUENCE</scope>
    <source>
        <strain evidence="1">FAIRING 10M-2.2</strain>
    </source>
</reference>
<accession>A0ACC6A290</accession>
<sequence length="181" mass="20317">MLKKGIVFIVVILVLVGIIFGGFQLFSKTDQQESKVEKAEQVKEEDLSKNVPQKITAIHSDLNNITGWEKYENYEDVNSPSWEGSKSSFELIAVTLKEAVSLSEDGGLRKDLERAEKLHDIAVKHHDTQALRYAHRIVHDLDIKINGIDVKDVKIFNSAKAGAGNGSEVPVYEEYIKQHSK</sequence>
<comment type="caution">
    <text evidence="1">The sequence shown here is derived from an EMBL/GenBank/DDBJ whole genome shotgun (WGS) entry which is preliminary data.</text>
</comment>
<name>A0ACC6A290_9BACI</name>
<keyword evidence="2" id="KW-1185">Reference proteome</keyword>